<dbReference type="InterPro" id="IPR036397">
    <property type="entry name" value="RNaseH_sf"/>
</dbReference>
<protein>
    <recommendedName>
        <fullName evidence="2">DNA polymerase zeta catalytic subunit</fullName>
        <ecNumber evidence="1">2.7.7.7</ecNumber>
    </recommendedName>
</protein>
<dbReference type="GO" id="GO:0003677">
    <property type="term" value="F:DNA binding"/>
    <property type="evidence" value="ECO:0007669"/>
    <property type="project" value="InterPro"/>
</dbReference>
<dbReference type="PANTHER" id="PTHR45812:SF1">
    <property type="entry name" value="DNA POLYMERASE ZETA CATALYTIC SUBUNIT"/>
    <property type="match status" value="1"/>
</dbReference>
<dbReference type="SUPFAM" id="SSF56672">
    <property type="entry name" value="DNA/RNA polymerases"/>
    <property type="match status" value="1"/>
</dbReference>
<evidence type="ECO:0000256" key="3">
    <source>
        <dbReference type="ARBA" id="ARBA00022679"/>
    </source>
</evidence>
<organism evidence="13 14">
    <name type="scientific">Coemansia pectinata</name>
    <dbReference type="NCBI Taxonomy" id="1052879"/>
    <lineage>
        <taxon>Eukaryota</taxon>
        <taxon>Fungi</taxon>
        <taxon>Fungi incertae sedis</taxon>
        <taxon>Zoopagomycota</taxon>
        <taxon>Kickxellomycotina</taxon>
        <taxon>Kickxellomycetes</taxon>
        <taxon>Kickxellales</taxon>
        <taxon>Kickxellaceae</taxon>
        <taxon>Coemansia</taxon>
    </lineage>
</organism>
<gene>
    <name evidence="13" type="primary">REV3</name>
    <name evidence="13" type="ORF">GGI19_001658</name>
</gene>
<dbReference type="FunFam" id="1.10.132.60:FF:000007">
    <property type="entry name" value="DNA polymerase"/>
    <property type="match status" value="1"/>
</dbReference>
<dbReference type="SUPFAM" id="SSF53098">
    <property type="entry name" value="Ribonuclease H-like"/>
    <property type="match status" value="1"/>
</dbReference>
<dbReference type="InterPro" id="IPR056435">
    <property type="entry name" value="DPOD/Z_N"/>
</dbReference>
<evidence type="ECO:0000313" key="13">
    <source>
        <dbReference type="EMBL" id="KAJ2755454.1"/>
    </source>
</evidence>
<feature type="domain" description="DNA-directed DNA polymerase family B exonuclease" evidence="10">
    <location>
        <begin position="976"/>
        <end position="1122"/>
    </location>
</feature>
<keyword evidence="14" id="KW-1185">Reference proteome</keyword>
<dbReference type="InterPro" id="IPR030559">
    <property type="entry name" value="PolZ_Rev3"/>
</dbReference>
<sequence>MTELGESEEEAALEVQIGNIDYYMAPPTPADCALRTPYNIFDEPLKQVPVIRIFGITRSEQRICLHVHQVWPYLYVAYDGTRSIEAVRTFGYQLGLSLNHALNVSLKNSSGSLFVAAVVPVKGVPFYGFCAGYRPFLKVFLANPDILVRASNLLASGAVMGRRHKIFESHLSYIMQFLVDYNLYGVDWARLDRVLYRSPLPEHTVNTGHPLFISDDTVSTQYRWVPQGMPSYLVSPAPPDRACRCELEADAVAADVANRRQVRERQIHHVFQEGMLDANFGKLIHSLDSIWIDENRRRAQLGLDPLQPKNSQVLPDTSQLPDCEPATQARAGGLQWSNHWRLHSLLQSALAGDRRKYQQQLDNNQNDMMTDMLDQYSSLASNDDATGELDTDTFGVDAAWLSAWPTCREVDVGDIHLIPGDDPGNRWFYTQLASSSLPAQHADQDADSGKHLEVTPPKSTLEVHQGTPLAPAIWPVIVDVELINSIEAGTHVVGTHTGDTGNESTNSSEPLRVCCNPPVSSASETDDLEDFDDSWLEGELPCIEEEYEVSSHAPISRVLYNSRPPRKSLSIPQLDGAADNDERYITASNRHSKRSANSRCETIKHSEPYRKGGRVVAPLCLAYSASSIEDRPDIDKKHRRHRVGSALVLRRAYDFPAKGVSGRGTRSATRIPEGRIAASCHSTTRIEHAQPESCFTRRQSDVYVDIPHVEGQFLANFVKSRRSGEPSITTSVASSTDWGCEGDIPDVDCSSLGTDLGCSSLLRDDCSIAYVYKLVPPSIDRLVSTLSAYNLAEAVTPVPAFSDDQDMPKQTKVYSGHRIRLSSRSAHSLPMFNPTYEYSKSCSSLGDEYSRSVHNDRRQDMWGKEAIACLNSSVAMTTGTYQQWHEDWWRYSQPPPKVRSSNIGAEAVAATAMQRRQRDQSDLKWSSVLGTLSTYSGVTSQGAAAVVAAAASSLSMTSGTSVLTSKRLLTCRSAKVPMSLMSLEILTCCRETAHADPSLDEILCISASFVRHTSQGHKRHIKYRDIVWTCGLSTESTARMGLSSRVERQHFADELSMILALVDWTHDNDPDIICGYEVQQGSWGYVIERAEVAYDIHLCSKLSRIIKGPPRKHQSQRFGREKDSWGHRKGAAITIVGKSRQSAFRIGQEIADAVTKMNPAPVKLKFEKVYQPCILLTKKRYTGWMYTTAEQREPLLDVKGMELVRRDGCVATQRILEGTLDNLFRTNDLSLVKSFITTEITRLLRGELPLQEYIIAKEVRMGTYSGRTLPAHAKVAADDMQNDPRAEPQHGERVPYVVISSGRNARLIDQVIRPHQLLKRPELRINSQYYVDKQVVPALDRVLSLVGVDVHAWVNDMPRRLRGSVYDAALDAHSDSEGEASHDQASKRAALRTLDHFYNKRDCFLCGHTVSHMPSSSGSARSVDLSTARACDDCRAHKPAMLANVGAIQREAGQALKVVLDQCAACVGGPRADALLAAQACDCLDCPTMFQRSVLSRRYAAWHRASQALEDGSS</sequence>
<name>A0A9W8LC10_9FUNG</name>
<dbReference type="PANTHER" id="PTHR45812">
    <property type="entry name" value="DNA POLYMERASE ZETA CATALYTIC SUBUNIT"/>
    <property type="match status" value="1"/>
</dbReference>
<evidence type="ECO:0000259" key="11">
    <source>
        <dbReference type="Pfam" id="PF24055"/>
    </source>
</evidence>
<evidence type="ECO:0000256" key="5">
    <source>
        <dbReference type="ARBA" id="ARBA00022763"/>
    </source>
</evidence>
<dbReference type="Pfam" id="PF03104">
    <property type="entry name" value="DNA_pol_B_exo1"/>
    <property type="match status" value="1"/>
</dbReference>
<dbReference type="GO" id="GO:0000166">
    <property type="term" value="F:nucleotide binding"/>
    <property type="evidence" value="ECO:0007669"/>
    <property type="project" value="InterPro"/>
</dbReference>
<evidence type="ECO:0000256" key="2">
    <source>
        <dbReference type="ARBA" id="ARBA00021589"/>
    </source>
</evidence>
<keyword evidence="4 13" id="KW-0548">Nucleotidyltransferase</keyword>
<dbReference type="InterPro" id="IPR012337">
    <property type="entry name" value="RNaseH-like_sf"/>
</dbReference>
<dbReference type="InterPro" id="IPR056447">
    <property type="entry name" value="REV3_N"/>
</dbReference>
<keyword evidence="6" id="KW-0239">DNA-directed DNA polymerase</keyword>
<dbReference type="GO" id="GO:0003887">
    <property type="term" value="F:DNA-directed DNA polymerase activity"/>
    <property type="evidence" value="ECO:0007669"/>
    <property type="project" value="UniProtKB-KW"/>
</dbReference>
<proteinExistence type="predicted"/>
<feature type="domain" description="DNA-directed DNA polymerase family B multifunctional" evidence="9">
    <location>
        <begin position="1134"/>
        <end position="1344"/>
    </location>
</feature>
<dbReference type="Pfam" id="PF24065">
    <property type="entry name" value="REV3_N"/>
    <property type="match status" value="1"/>
</dbReference>
<evidence type="ECO:0000256" key="8">
    <source>
        <dbReference type="ARBA" id="ARBA00049244"/>
    </source>
</evidence>
<dbReference type="GO" id="GO:0000724">
    <property type="term" value="P:double-strand break repair via homologous recombination"/>
    <property type="evidence" value="ECO:0007669"/>
    <property type="project" value="TreeGrafter"/>
</dbReference>
<dbReference type="Gene3D" id="3.30.420.10">
    <property type="entry name" value="Ribonuclease H-like superfamily/Ribonuclease H"/>
    <property type="match status" value="1"/>
</dbReference>
<dbReference type="Gene3D" id="3.90.1600.10">
    <property type="entry name" value="Palm domain of DNA polymerase"/>
    <property type="match status" value="1"/>
</dbReference>
<feature type="domain" description="DNA polymerase zeta catalytic subunit N-terminal" evidence="12">
    <location>
        <begin position="13"/>
        <end position="68"/>
    </location>
</feature>
<dbReference type="InterPro" id="IPR006133">
    <property type="entry name" value="DNA-dir_DNA_pol_B_exonuc"/>
</dbReference>
<dbReference type="Gene3D" id="3.30.342.10">
    <property type="entry name" value="DNA Polymerase, chain B, domain 1"/>
    <property type="match status" value="1"/>
</dbReference>
<feature type="domain" description="DNA polymerase delta/zeta catalytic subunit N-terminal" evidence="11">
    <location>
        <begin position="69"/>
        <end position="146"/>
    </location>
</feature>
<dbReference type="Proteomes" id="UP001140011">
    <property type="component" value="Unassembled WGS sequence"/>
</dbReference>
<evidence type="ECO:0000256" key="4">
    <source>
        <dbReference type="ARBA" id="ARBA00022695"/>
    </source>
</evidence>
<dbReference type="InterPro" id="IPR023211">
    <property type="entry name" value="DNA_pol_palm_dom_sf"/>
</dbReference>
<evidence type="ECO:0000259" key="10">
    <source>
        <dbReference type="Pfam" id="PF03104"/>
    </source>
</evidence>
<evidence type="ECO:0000313" key="14">
    <source>
        <dbReference type="Proteomes" id="UP001140011"/>
    </source>
</evidence>
<keyword evidence="3 13" id="KW-0808">Transferase</keyword>
<dbReference type="GO" id="GO:0005634">
    <property type="term" value="C:nucleus"/>
    <property type="evidence" value="ECO:0007669"/>
    <property type="project" value="TreeGrafter"/>
</dbReference>
<dbReference type="InterPro" id="IPR006134">
    <property type="entry name" value="DNA-dir_DNA_pol_B_multi_dom"/>
</dbReference>
<comment type="catalytic activity">
    <reaction evidence="8">
        <text>DNA(n) + a 2'-deoxyribonucleoside 5'-triphosphate = DNA(n+1) + diphosphate</text>
        <dbReference type="Rhea" id="RHEA:22508"/>
        <dbReference type="Rhea" id="RHEA-COMP:17339"/>
        <dbReference type="Rhea" id="RHEA-COMP:17340"/>
        <dbReference type="ChEBI" id="CHEBI:33019"/>
        <dbReference type="ChEBI" id="CHEBI:61560"/>
        <dbReference type="ChEBI" id="CHEBI:173112"/>
        <dbReference type="EC" id="2.7.7.7"/>
    </reaction>
</comment>
<keyword evidence="7" id="KW-0234">DNA repair</keyword>
<evidence type="ECO:0000259" key="9">
    <source>
        <dbReference type="Pfam" id="PF00136"/>
    </source>
</evidence>
<evidence type="ECO:0000256" key="1">
    <source>
        <dbReference type="ARBA" id="ARBA00012417"/>
    </source>
</evidence>
<dbReference type="Pfam" id="PF00136">
    <property type="entry name" value="DNA_pol_B"/>
    <property type="match status" value="1"/>
</dbReference>
<reference evidence="13" key="1">
    <citation type="submission" date="2022-07" db="EMBL/GenBank/DDBJ databases">
        <title>Phylogenomic reconstructions and comparative analyses of Kickxellomycotina fungi.</title>
        <authorList>
            <person name="Reynolds N.K."/>
            <person name="Stajich J.E."/>
            <person name="Barry K."/>
            <person name="Grigoriev I.V."/>
            <person name="Crous P."/>
            <person name="Smith M.E."/>
        </authorList>
    </citation>
    <scope>NUCLEOTIDE SEQUENCE</scope>
    <source>
        <strain evidence="13">BCRC 34297</strain>
    </source>
</reference>
<dbReference type="EMBL" id="JANBUH010000062">
    <property type="protein sequence ID" value="KAJ2755454.1"/>
    <property type="molecule type" value="Genomic_DNA"/>
</dbReference>
<accession>A0A9W8LC10</accession>
<evidence type="ECO:0000259" key="12">
    <source>
        <dbReference type="Pfam" id="PF24065"/>
    </source>
</evidence>
<dbReference type="InterPro" id="IPR042087">
    <property type="entry name" value="DNA_pol_B_thumb"/>
</dbReference>
<dbReference type="OrthoDB" id="2414538at2759"/>
<evidence type="ECO:0000256" key="6">
    <source>
        <dbReference type="ARBA" id="ARBA00022932"/>
    </source>
</evidence>
<evidence type="ECO:0000256" key="7">
    <source>
        <dbReference type="ARBA" id="ARBA00023204"/>
    </source>
</evidence>
<dbReference type="Pfam" id="PF24055">
    <property type="entry name" value="POL3_N"/>
    <property type="match status" value="1"/>
</dbReference>
<dbReference type="GO" id="GO:0042276">
    <property type="term" value="P:error-prone translesion synthesis"/>
    <property type="evidence" value="ECO:0007669"/>
    <property type="project" value="TreeGrafter"/>
</dbReference>
<dbReference type="EC" id="2.7.7.7" evidence="1"/>
<comment type="caution">
    <text evidence="13">The sequence shown here is derived from an EMBL/GenBank/DDBJ whole genome shotgun (WGS) entry which is preliminary data.</text>
</comment>
<dbReference type="Gene3D" id="1.10.132.60">
    <property type="entry name" value="DNA polymerase family B, C-terminal domain"/>
    <property type="match status" value="1"/>
</dbReference>
<dbReference type="GO" id="GO:0016035">
    <property type="term" value="C:zeta DNA polymerase complex"/>
    <property type="evidence" value="ECO:0007669"/>
    <property type="project" value="InterPro"/>
</dbReference>
<keyword evidence="5" id="KW-0227">DNA damage</keyword>
<dbReference type="InterPro" id="IPR043502">
    <property type="entry name" value="DNA/RNA_pol_sf"/>
</dbReference>